<dbReference type="GO" id="GO:0005789">
    <property type="term" value="C:endoplasmic reticulum membrane"/>
    <property type="evidence" value="ECO:0007669"/>
    <property type="project" value="TreeGrafter"/>
</dbReference>
<evidence type="ECO:0000313" key="6">
    <source>
        <dbReference type="Ensembl" id="ENSCLAP00000014563.1"/>
    </source>
</evidence>
<organism evidence="6 7">
    <name type="scientific">Chinchilla lanigera</name>
    <name type="common">Long-tailed chinchilla</name>
    <name type="synonym">Chinchilla villidera</name>
    <dbReference type="NCBI Taxonomy" id="34839"/>
    <lineage>
        <taxon>Eukaryota</taxon>
        <taxon>Metazoa</taxon>
        <taxon>Chordata</taxon>
        <taxon>Craniata</taxon>
        <taxon>Vertebrata</taxon>
        <taxon>Euteleostomi</taxon>
        <taxon>Mammalia</taxon>
        <taxon>Eutheria</taxon>
        <taxon>Euarchontoglires</taxon>
        <taxon>Glires</taxon>
        <taxon>Rodentia</taxon>
        <taxon>Hystricomorpha</taxon>
        <taxon>Chinchillidae</taxon>
        <taxon>Chinchilla</taxon>
    </lineage>
</organism>
<evidence type="ECO:0000313" key="7">
    <source>
        <dbReference type="Proteomes" id="UP000694398"/>
    </source>
</evidence>
<keyword evidence="7" id="KW-1185">Reference proteome</keyword>
<dbReference type="Gene3D" id="3.40.50.300">
    <property type="entry name" value="P-loop containing nucleotide triphosphate hydrolases"/>
    <property type="match status" value="1"/>
</dbReference>
<dbReference type="PANTHER" id="PTHR32341">
    <property type="entry name" value="INTERFERON-INDUCIBLE GTPASE"/>
    <property type="match status" value="1"/>
</dbReference>
<dbReference type="OrthoDB" id="422720at2759"/>
<dbReference type="GO" id="GO:0035458">
    <property type="term" value="P:cellular response to interferon-beta"/>
    <property type="evidence" value="ECO:0007669"/>
    <property type="project" value="TreeGrafter"/>
</dbReference>
<dbReference type="Pfam" id="PF05049">
    <property type="entry name" value="IIGP"/>
    <property type="match status" value="1"/>
</dbReference>
<dbReference type="PROSITE" id="PS51716">
    <property type="entry name" value="G_IRG"/>
    <property type="match status" value="1"/>
</dbReference>
<sequence length="439" mass="49653">MKQQQFLCLLPVMGQLFSNTPNEEHQDLVSSFKQFKDSNVKSKLISQEATSAIELHLTKGDIQGANAVITAALKEISDIPLNIAVTGESGSGKSSLVNTLRGVKHESKDAAPIGVCETTIERASYTHPNLPNVTIWDLPGIGTTNFPPKDYLKRVQFVEYDFFIIVSATRFKQNDIDLAEVIRMMGKNFYFVRTKVDSDLRNEKECKPSTFNENKVLQMIRKNCLDNFKKNGMIEPQIFLVSNNNLSKFDFPKLMDTLIKDVPAQKRHIFTLSLPNITEAAIERKRESLKKYIWLEAFKGGLQATLPALGMISVKDMKKLKASLNHFQLLFGVDDLSLKLLAKDLQVPVEQLKAIIKSPHLLEMENEETLMETFWGYVEKFFSVNGGLVATGLYFQKIFYLQLHFLDTVTEDAKVLLKQLYSRENSNLPCPTAADCNKI</sequence>
<evidence type="ECO:0000259" key="5">
    <source>
        <dbReference type="PROSITE" id="PS51716"/>
    </source>
</evidence>
<dbReference type="GO" id="GO:0045087">
    <property type="term" value="P:innate immune response"/>
    <property type="evidence" value="ECO:0007669"/>
    <property type="project" value="TreeGrafter"/>
</dbReference>
<comment type="similarity">
    <text evidence="1">Belongs to the TRAFAC class dynamin-like GTPase superfamily. IRG family.</text>
</comment>
<dbReference type="SUPFAM" id="SSF52540">
    <property type="entry name" value="P-loop containing nucleoside triphosphate hydrolases"/>
    <property type="match status" value="1"/>
</dbReference>
<evidence type="ECO:0000256" key="1">
    <source>
        <dbReference type="ARBA" id="ARBA00005429"/>
    </source>
</evidence>
<dbReference type="OMA" id="DNAPINI"/>
<dbReference type="RefSeq" id="XP_005380618.1">
    <property type="nucleotide sequence ID" value="XM_005380561.2"/>
</dbReference>
<evidence type="ECO:0000256" key="2">
    <source>
        <dbReference type="ARBA" id="ARBA00022741"/>
    </source>
</evidence>
<keyword evidence="4" id="KW-0342">GTP-binding</keyword>
<dbReference type="FunFam" id="3.40.50.300:FF:000541">
    <property type="entry name" value="Immunity related GTPase M"/>
    <property type="match status" value="1"/>
</dbReference>
<dbReference type="Proteomes" id="UP000694398">
    <property type="component" value="Unassembled WGS sequence"/>
</dbReference>
<keyword evidence="3" id="KW-0378">Hydrolase</keyword>
<reference evidence="6" key="2">
    <citation type="submission" date="2025-09" db="UniProtKB">
        <authorList>
            <consortium name="Ensembl"/>
        </authorList>
    </citation>
    <scope>IDENTIFICATION</scope>
</reference>
<feature type="domain" description="IRG-type G" evidence="5">
    <location>
        <begin position="79"/>
        <end position="261"/>
    </location>
</feature>
<evidence type="ECO:0000256" key="4">
    <source>
        <dbReference type="ARBA" id="ARBA00023134"/>
    </source>
</evidence>
<dbReference type="CDD" id="cd04104">
    <property type="entry name" value="p47_IIGP_like"/>
    <property type="match status" value="1"/>
</dbReference>
<dbReference type="InterPro" id="IPR007743">
    <property type="entry name" value="Immunity-related_GTPase-like"/>
</dbReference>
<keyword evidence="2" id="KW-0547">Nucleotide-binding</keyword>
<dbReference type="GeneID" id="102011439"/>
<dbReference type="InterPro" id="IPR027417">
    <property type="entry name" value="P-loop_NTPase"/>
</dbReference>
<dbReference type="InterPro" id="IPR030385">
    <property type="entry name" value="G_IRG_dom"/>
</dbReference>
<dbReference type="InterPro" id="IPR051515">
    <property type="entry name" value="IRG"/>
</dbReference>
<dbReference type="GO" id="GO:0005525">
    <property type="term" value="F:GTP binding"/>
    <property type="evidence" value="ECO:0007669"/>
    <property type="project" value="UniProtKB-KW"/>
</dbReference>
<dbReference type="GO" id="GO:0000045">
    <property type="term" value="P:autophagosome assembly"/>
    <property type="evidence" value="ECO:0007669"/>
    <property type="project" value="TreeGrafter"/>
</dbReference>
<dbReference type="PANTHER" id="PTHR32341:SF15">
    <property type="entry name" value="INTERFERON-GAMMA-INDUCIBLE GTPASE 10-RELATED"/>
    <property type="match status" value="1"/>
</dbReference>
<name>A0A8C2VLG9_CHILA</name>
<evidence type="ECO:0000256" key="3">
    <source>
        <dbReference type="ARBA" id="ARBA00022801"/>
    </source>
</evidence>
<dbReference type="GO" id="GO:0003924">
    <property type="term" value="F:GTPase activity"/>
    <property type="evidence" value="ECO:0007669"/>
    <property type="project" value="TreeGrafter"/>
</dbReference>
<proteinExistence type="inferred from homology"/>
<dbReference type="Ensembl" id="ENSCLAT00000014721.1">
    <property type="protein sequence ID" value="ENSCLAP00000014563.1"/>
    <property type="gene ID" value="ENSCLAG00000010051.1"/>
</dbReference>
<protein>
    <submittedName>
        <fullName evidence="6">Interferon-inducible GTPase 1-like</fullName>
    </submittedName>
</protein>
<dbReference type="GeneTree" id="ENSGT00950000183007"/>
<gene>
    <name evidence="6" type="primary">LOC102011439</name>
</gene>
<accession>A0A8C2VLG9</accession>
<reference evidence="6" key="1">
    <citation type="submission" date="2025-08" db="UniProtKB">
        <authorList>
            <consortium name="Ensembl"/>
        </authorList>
    </citation>
    <scope>IDENTIFICATION</scope>
</reference>
<dbReference type="AlphaFoldDB" id="A0A8C2VLG9"/>